<evidence type="ECO:0000259" key="1">
    <source>
        <dbReference type="PROSITE" id="PS51186"/>
    </source>
</evidence>
<dbReference type="CDD" id="cd04301">
    <property type="entry name" value="NAT_SF"/>
    <property type="match status" value="1"/>
</dbReference>
<name>A0A9P8REG7_9PEZI</name>
<keyword evidence="3" id="KW-1185">Reference proteome</keyword>
<dbReference type="SUPFAM" id="SSF55729">
    <property type="entry name" value="Acyl-CoA N-acyltransferases (Nat)"/>
    <property type="match status" value="1"/>
</dbReference>
<dbReference type="OrthoDB" id="61113at2759"/>
<evidence type="ECO:0000313" key="3">
    <source>
        <dbReference type="Proteomes" id="UP000758603"/>
    </source>
</evidence>
<reference evidence="2" key="1">
    <citation type="journal article" date="2021" name="Nat. Commun.">
        <title>Genetic determinants of endophytism in the Arabidopsis root mycobiome.</title>
        <authorList>
            <person name="Mesny F."/>
            <person name="Miyauchi S."/>
            <person name="Thiergart T."/>
            <person name="Pickel B."/>
            <person name="Atanasova L."/>
            <person name="Karlsson M."/>
            <person name="Huettel B."/>
            <person name="Barry K.W."/>
            <person name="Haridas S."/>
            <person name="Chen C."/>
            <person name="Bauer D."/>
            <person name="Andreopoulos W."/>
            <person name="Pangilinan J."/>
            <person name="LaButti K."/>
            <person name="Riley R."/>
            <person name="Lipzen A."/>
            <person name="Clum A."/>
            <person name="Drula E."/>
            <person name="Henrissat B."/>
            <person name="Kohler A."/>
            <person name="Grigoriev I.V."/>
            <person name="Martin F.M."/>
            <person name="Hacquard S."/>
        </authorList>
    </citation>
    <scope>NUCLEOTIDE SEQUENCE</scope>
    <source>
        <strain evidence="2">MPI-SDFR-AT-0073</strain>
    </source>
</reference>
<sequence length="252" mass="28179">MSQHQDREHAPHLRICDTQPRFHKGVAHLLVDCFLAEAETLDAVLQRLATVLDHPARGAMVAVYCDRDGVDKVIGFVDNFMTETPSGIKRWEIDLLAVDSKWQGLGIGSALVEKSFAEAEARRANLTRALVRVDNVACQHAFTRNGFGRIEPTFGLFVGSEAGGGIQAQLPDYAYPVHVETCLYRGCWVEKSKGNLTVEDLERARSYLHRLDQAAAEIIGGLVPREHDDENTVTRPKGYDLVGHYEWWVRQA</sequence>
<comment type="caution">
    <text evidence="2">The sequence shown here is derived from an EMBL/GenBank/DDBJ whole genome shotgun (WGS) entry which is preliminary data.</text>
</comment>
<dbReference type="AlphaFoldDB" id="A0A9P8REG7"/>
<evidence type="ECO:0000313" key="2">
    <source>
        <dbReference type="EMBL" id="KAH6638639.1"/>
    </source>
</evidence>
<gene>
    <name evidence="2" type="ORF">BKA67DRAFT_665584</name>
</gene>
<dbReference type="Gene3D" id="3.40.630.30">
    <property type="match status" value="1"/>
</dbReference>
<dbReference type="Pfam" id="PF00583">
    <property type="entry name" value="Acetyltransf_1"/>
    <property type="match status" value="1"/>
</dbReference>
<organism evidence="2 3">
    <name type="scientific">Truncatella angustata</name>
    <dbReference type="NCBI Taxonomy" id="152316"/>
    <lineage>
        <taxon>Eukaryota</taxon>
        <taxon>Fungi</taxon>
        <taxon>Dikarya</taxon>
        <taxon>Ascomycota</taxon>
        <taxon>Pezizomycotina</taxon>
        <taxon>Sordariomycetes</taxon>
        <taxon>Xylariomycetidae</taxon>
        <taxon>Amphisphaeriales</taxon>
        <taxon>Sporocadaceae</taxon>
        <taxon>Truncatella</taxon>
    </lineage>
</organism>
<dbReference type="InterPro" id="IPR000182">
    <property type="entry name" value="GNAT_dom"/>
</dbReference>
<feature type="domain" description="N-acetyltransferase" evidence="1">
    <location>
        <begin position="31"/>
        <end position="173"/>
    </location>
</feature>
<dbReference type="Proteomes" id="UP000758603">
    <property type="component" value="Unassembled WGS sequence"/>
</dbReference>
<proteinExistence type="predicted"/>
<accession>A0A9P8REG7</accession>
<dbReference type="EMBL" id="JAGPXC010000015">
    <property type="protein sequence ID" value="KAH6638639.1"/>
    <property type="molecule type" value="Genomic_DNA"/>
</dbReference>
<dbReference type="InterPro" id="IPR016181">
    <property type="entry name" value="Acyl_CoA_acyltransferase"/>
</dbReference>
<protein>
    <recommendedName>
        <fullName evidence="1">N-acetyltransferase domain-containing protein</fullName>
    </recommendedName>
</protein>
<dbReference type="RefSeq" id="XP_045950911.1">
    <property type="nucleotide sequence ID" value="XM_046108571.1"/>
</dbReference>
<dbReference type="PROSITE" id="PS51186">
    <property type="entry name" value="GNAT"/>
    <property type="match status" value="1"/>
</dbReference>
<dbReference type="GeneID" id="70137462"/>
<dbReference type="GO" id="GO:0016747">
    <property type="term" value="F:acyltransferase activity, transferring groups other than amino-acyl groups"/>
    <property type="evidence" value="ECO:0007669"/>
    <property type="project" value="InterPro"/>
</dbReference>